<protein>
    <recommendedName>
        <fullName evidence="2">Methyltransferase FkbM domain-containing protein</fullName>
    </recommendedName>
</protein>
<organism evidence="1">
    <name type="scientific">marine metagenome</name>
    <dbReference type="NCBI Taxonomy" id="408172"/>
    <lineage>
        <taxon>unclassified sequences</taxon>
        <taxon>metagenomes</taxon>
        <taxon>ecological metagenomes</taxon>
    </lineage>
</organism>
<proteinExistence type="predicted"/>
<accession>A0A382NSJ5</accession>
<name>A0A382NSJ5_9ZZZZ</name>
<gene>
    <name evidence="1" type="ORF">METZ01_LOCUS315385</name>
</gene>
<evidence type="ECO:0000313" key="1">
    <source>
        <dbReference type="EMBL" id="SVC62531.1"/>
    </source>
</evidence>
<reference evidence="1" key="1">
    <citation type="submission" date="2018-05" db="EMBL/GenBank/DDBJ databases">
        <authorList>
            <person name="Lanie J.A."/>
            <person name="Ng W.-L."/>
            <person name="Kazmierczak K.M."/>
            <person name="Andrzejewski T.M."/>
            <person name="Davidsen T.M."/>
            <person name="Wayne K.J."/>
            <person name="Tettelin H."/>
            <person name="Glass J.I."/>
            <person name="Rusch D."/>
            <person name="Podicherti R."/>
            <person name="Tsui H.-C.T."/>
            <person name="Winkler M.E."/>
        </authorList>
    </citation>
    <scope>NUCLEOTIDE SEQUENCE</scope>
</reference>
<dbReference type="SUPFAM" id="SSF53335">
    <property type="entry name" value="S-adenosyl-L-methionine-dependent methyltransferases"/>
    <property type="match status" value="1"/>
</dbReference>
<sequence>MLALKQRTSERIFQFFLDQIPQNKIFKKLMRWLVMKLVMLNERMIFDKRLIKFYKSNFQNKINVVIDVGANTGQSTDLFLKLNPNCKIIAFEPIPSLYQKLKRKYSDKPNIQLFQLGISD</sequence>
<dbReference type="AlphaFoldDB" id="A0A382NSJ5"/>
<dbReference type="EMBL" id="UINC01101600">
    <property type="protein sequence ID" value="SVC62531.1"/>
    <property type="molecule type" value="Genomic_DNA"/>
</dbReference>
<evidence type="ECO:0008006" key="2">
    <source>
        <dbReference type="Google" id="ProtNLM"/>
    </source>
</evidence>
<dbReference type="InterPro" id="IPR029063">
    <property type="entry name" value="SAM-dependent_MTases_sf"/>
</dbReference>
<dbReference type="NCBIfam" id="TIGR01444">
    <property type="entry name" value="fkbM_fam"/>
    <property type="match status" value="1"/>
</dbReference>
<feature type="non-terminal residue" evidence="1">
    <location>
        <position position="120"/>
    </location>
</feature>
<dbReference type="InterPro" id="IPR006342">
    <property type="entry name" value="FkbM_mtfrase"/>
</dbReference>
<dbReference type="Gene3D" id="3.40.50.150">
    <property type="entry name" value="Vaccinia Virus protein VP39"/>
    <property type="match status" value="1"/>
</dbReference>